<proteinExistence type="inferred from homology"/>
<dbReference type="InterPro" id="IPR013538">
    <property type="entry name" value="ASHA1/2-like_C"/>
</dbReference>
<keyword evidence="4" id="KW-1185">Reference proteome</keyword>
<comment type="similarity">
    <text evidence="1">Belongs to the AHA1 family.</text>
</comment>
<dbReference type="SUPFAM" id="SSF55961">
    <property type="entry name" value="Bet v1-like"/>
    <property type="match status" value="1"/>
</dbReference>
<sequence>MSKTENSKLTSRTEGRDLILEREFDAPRELVFEAFSKAEHLKKWWSPEGWSTPVCETDFRPGGTWRYCMKCTDESQEEYGMESWGKAVYQEIIEPEKIVQIDSFTDSEGNIAEEMPSTKMTINFIEQDGKTKLISRSEYASAESLQAVLDMGVLEGVTETWGKLANVVEELKSR</sequence>
<organism evidence="3 4">
    <name type="scientific">Virgibacillus indicus</name>
    <dbReference type="NCBI Taxonomy" id="2024554"/>
    <lineage>
        <taxon>Bacteria</taxon>
        <taxon>Bacillati</taxon>
        <taxon>Bacillota</taxon>
        <taxon>Bacilli</taxon>
        <taxon>Bacillales</taxon>
        <taxon>Bacillaceae</taxon>
        <taxon>Virgibacillus</taxon>
    </lineage>
</organism>
<feature type="domain" description="Activator of Hsp90 ATPase homologue 1/2-like C-terminal" evidence="2">
    <location>
        <begin position="25"/>
        <end position="169"/>
    </location>
</feature>
<dbReference type="InterPro" id="IPR023393">
    <property type="entry name" value="START-like_dom_sf"/>
</dbReference>
<dbReference type="Proteomes" id="UP000216498">
    <property type="component" value="Unassembled WGS sequence"/>
</dbReference>
<comment type="caution">
    <text evidence="3">The sequence shown here is derived from an EMBL/GenBank/DDBJ whole genome shotgun (WGS) entry which is preliminary data.</text>
</comment>
<dbReference type="Pfam" id="PF08327">
    <property type="entry name" value="AHSA1"/>
    <property type="match status" value="1"/>
</dbReference>
<dbReference type="Gene3D" id="3.30.530.20">
    <property type="match status" value="1"/>
</dbReference>
<protein>
    <submittedName>
        <fullName evidence="3">ATPase</fullName>
    </submittedName>
</protein>
<evidence type="ECO:0000313" key="3">
    <source>
        <dbReference type="EMBL" id="OZU89613.1"/>
    </source>
</evidence>
<dbReference type="RefSeq" id="WP_094883214.1">
    <property type="nucleotide sequence ID" value="NZ_NPMS01000001.1"/>
</dbReference>
<reference evidence="3 4" key="1">
    <citation type="submission" date="2017-08" db="EMBL/GenBank/DDBJ databases">
        <title>Virgibacillus indicus sp. nov. and Virgibacillus profoundi sp. nov, two moderately halophilic bacteria isolated from marine sediment by using the Microfluidic Streak Plate.</title>
        <authorList>
            <person name="Xu B."/>
            <person name="Hu B."/>
            <person name="Wang J."/>
            <person name="Zhu Y."/>
            <person name="Huang L."/>
            <person name="Du W."/>
            <person name="Huang Y."/>
        </authorList>
    </citation>
    <scope>NUCLEOTIDE SEQUENCE [LARGE SCALE GENOMIC DNA]</scope>
    <source>
        <strain evidence="3 4">IO3-P2-C2</strain>
    </source>
</reference>
<accession>A0A265NC74</accession>
<name>A0A265NC74_9BACI</name>
<dbReference type="EMBL" id="NPMS01000001">
    <property type="protein sequence ID" value="OZU89613.1"/>
    <property type="molecule type" value="Genomic_DNA"/>
</dbReference>
<evidence type="ECO:0000256" key="1">
    <source>
        <dbReference type="ARBA" id="ARBA00006817"/>
    </source>
</evidence>
<evidence type="ECO:0000259" key="2">
    <source>
        <dbReference type="Pfam" id="PF08327"/>
    </source>
</evidence>
<evidence type="ECO:0000313" key="4">
    <source>
        <dbReference type="Proteomes" id="UP000216498"/>
    </source>
</evidence>
<gene>
    <name evidence="3" type="ORF">CIL03_00250</name>
</gene>
<dbReference type="OrthoDB" id="118413at2"/>
<dbReference type="AlphaFoldDB" id="A0A265NC74"/>